<feature type="non-terminal residue" evidence="4">
    <location>
        <position position="1"/>
    </location>
</feature>
<comment type="caution">
    <text evidence="4">The sequence shown here is derived from an EMBL/GenBank/DDBJ whole genome shotgun (WGS) entry which is preliminary data.</text>
</comment>
<sequence>VTAMSGGTGPDVAELGTTWTAEFADAGGIDDLTDEIAEAGLEGGFVQGLLDPAVLDGRTFGVPWYAGVRSILADKDVLEKAGVTEQPASWEDLLAMIEAIQASDPDLIAFPVPGAAPISMMSFLWGAGGEVATEEGGTWTAQLNQPEAVEGLTFYSDLALKHDSSTAAASTWKETDALASFQQGKVAMFVTGSWVPATIRAEDPDLADRLVAFTVPAKDGAVAPAVLGGSHLGRFTETAEPELSFELIKLMVTGEFATRWAAETNFFPGEQAALDEVVAQGDDLTAVFAQQMNEGGKSYPVTPAWGQIEGKKTLPTLLSEILGGTGVQEAADKAAAEMDQIFGG</sequence>
<dbReference type="AlphaFoldDB" id="A0A9D1H1A1"/>
<dbReference type="GO" id="GO:0015768">
    <property type="term" value="P:maltose transport"/>
    <property type="evidence" value="ECO:0007669"/>
    <property type="project" value="TreeGrafter"/>
</dbReference>
<keyword evidence="2" id="KW-0813">Transport</keyword>
<evidence type="ECO:0000313" key="4">
    <source>
        <dbReference type="EMBL" id="HIT76565.1"/>
    </source>
</evidence>
<dbReference type="GO" id="GO:0042956">
    <property type="term" value="P:maltodextrin transmembrane transport"/>
    <property type="evidence" value="ECO:0007669"/>
    <property type="project" value="TreeGrafter"/>
</dbReference>
<dbReference type="Pfam" id="PF01547">
    <property type="entry name" value="SBP_bac_1"/>
    <property type="match status" value="1"/>
</dbReference>
<evidence type="ECO:0000256" key="2">
    <source>
        <dbReference type="ARBA" id="ARBA00022448"/>
    </source>
</evidence>
<dbReference type="Gene3D" id="3.40.190.10">
    <property type="entry name" value="Periplasmic binding protein-like II"/>
    <property type="match status" value="2"/>
</dbReference>
<dbReference type="GO" id="GO:1901982">
    <property type="term" value="F:maltose binding"/>
    <property type="evidence" value="ECO:0007669"/>
    <property type="project" value="TreeGrafter"/>
</dbReference>
<reference evidence="4" key="1">
    <citation type="submission" date="2020-10" db="EMBL/GenBank/DDBJ databases">
        <authorList>
            <person name="Gilroy R."/>
        </authorList>
    </citation>
    <scope>NUCLEOTIDE SEQUENCE</scope>
    <source>
        <strain evidence="4">ChiGjej1B1-24693</strain>
    </source>
</reference>
<name>A0A9D1H1A1_9ACTN</name>
<dbReference type="SUPFAM" id="SSF53850">
    <property type="entry name" value="Periplasmic binding protein-like II"/>
    <property type="match status" value="1"/>
</dbReference>
<gene>
    <name evidence="4" type="ORF">IAA98_13355</name>
</gene>
<evidence type="ECO:0000256" key="3">
    <source>
        <dbReference type="ARBA" id="ARBA00022729"/>
    </source>
</evidence>
<dbReference type="EMBL" id="DVLP01000390">
    <property type="protein sequence ID" value="HIT76565.1"/>
    <property type="molecule type" value="Genomic_DNA"/>
</dbReference>
<evidence type="ECO:0000256" key="1">
    <source>
        <dbReference type="ARBA" id="ARBA00008520"/>
    </source>
</evidence>
<dbReference type="PANTHER" id="PTHR30061:SF50">
    <property type="entry name" value="MALTOSE_MALTODEXTRIN-BINDING PERIPLASMIC PROTEIN"/>
    <property type="match status" value="1"/>
</dbReference>
<reference evidence="4" key="2">
    <citation type="journal article" date="2021" name="PeerJ">
        <title>Extensive microbial diversity within the chicken gut microbiome revealed by metagenomics and culture.</title>
        <authorList>
            <person name="Gilroy R."/>
            <person name="Ravi A."/>
            <person name="Getino M."/>
            <person name="Pursley I."/>
            <person name="Horton D.L."/>
            <person name="Alikhan N.F."/>
            <person name="Baker D."/>
            <person name="Gharbi K."/>
            <person name="Hall N."/>
            <person name="Watson M."/>
            <person name="Adriaenssens E.M."/>
            <person name="Foster-Nyarko E."/>
            <person name="Jarju S."/>
            <person name="Secka A."/>
            <person name="Antonio M."/>
            <person name="Oren A."/>
            <person name="Chaudhuri R.R."/>
            <person name="La Ragione R."/>
            <person name="Hildebrand F."/>
            <person name="Pallen M.J."/>
        </authorList>
    </citation>
    <scope>NUCLEOTIDE SEQUENCE</scope>
    <source>
        <strain evidence="4">ChiGjej1B1-24693</strain>
    </source>
</reference>
<keyword evidence="3" id="KW-0732">Signal</keyword>
<protein>
    <submittedName>
        <fullName evidence="4">Extracellular solute-binding protein</fullName>
    </submittedName>
</protein>
<dbReference type="GO" id="GO:0055052">
    <property type="term" value="C:ATP-binding cassette (ABC) transporter complex, substrate-binding subunit-containing"/>
    <property type="evidence" value="ECO:0007669"/>
    <property type="project" value="TreeGrafter"/>
</dbReference>
<comment type="similarity">
    <text evidence="1">Belongs to the bacterial solute-binding protein 1 family.</text>
</comment>
<dbReference type="Proteomes" id="UP000886842">
    <property type="component" value="Unassembled WGS sequence"/>
</dbReference>
<evidence type="ECO:0000313" key="5">
    <source>
        <dbReference type="Proteomes" id="UP000886842"/>
    </source>
</evidence>
<accession>A0A9D1H1A1</accession>
<proteinExistence type="inferred from homology"/>
<dbReference type="InterPro" id="IPR006059">
    <property type="entry name" value="SBP"/>
</dbReference>
<organism evidence="4 5">
    <name type="scientific">Candidatus Avipropionibacterium avicola</name>
    <dbReference type="NCBI Taxonomy" id="2840701"/>
    <lineage>
        <taxon>Bacteria</taxon>
        <taxon>Bacillati</taxon>
        <taxon>Actinomycetota</taxon>
        <taxon>Actinomycetes</taxon>
        <taxon>Propionibacteriales</taxon>
        <taxon>Propionibacteriaceae</taxon>
        <taxon>Propionibacteriaceae incertae sedis</taxon>
        <taxon>Candidatus Avipropionibacterium</taxon>
    </lineage>
</organism>
<dbReference type="PANTHER" id="PTHR30061">
    <property type="entry name" value="MALTOSE-BINDING PERIPLASMIC PROTEIN"/>
    <property type="match status" value="1"/>
</dbReference>